<dbReference type="AlphaFoldDB" id="A0A840ZLQ6"/>
<protein>
    <recommendedName>
        <fullName evidence="3">Cytoplasmic protein</fullName>
    </recommendedName>
</protein>
<gene>
    <name evidence="1" type="ORF">HNR00_002732</name>
</gene>
<keyword evidence="2" id="KW-1185">Reference proteome</keyword>
<dbReference type="RefSeq" id="WP_312886052.1">
    <property type="nucleotide sequence ID" value="NZ_JACHOP010000010.1"/>
</dbReference>
<organism evidence="1 2">
    <name type="scientific">Methylorubrum rhodinum</name>
    <dbReference type="NCBI Taxonomy" id="29428"/>
    <lineage>
        <taxon>Bacteria</taxon>
        <taxon>Pseudomonadati</taxon>
        <taxon>Pseudomonadota</taxon>
        <taxon>Alphaproteobacteria</taxon>
        <taxon>Hyphomicrobiales</taxon>
        <taxon>Methylobacteriaceae</taxon>
        <taxon>Methylorubrum</taxon>
    </lineage>
</organism>
<evidence type="ECO:0000313" key="1">
    <source>
        <dbReference type="EMBL" id="MBB5758015.1"/>
    </source>
</evidence>
<proteinExistence type="predicted"/>
<sequence>MSQDVDATVLRAAHQHSVWHGDEVRSSPLCGCFYCLEVFALDEIAEWIDEDATALCPRCGIDAVIGEMSGYPIRNAAFLRAMHQEWFFKDLDEHA</sequence>
<dbReference type="Proteomes" id="UP000583454">
    <property type="component" value="Unassembled WGS sequence"/>
</dbReference>
<dbReference type="EMBL" id="JACHOP010000010">
    <property type="protein sequence ID" value="MBB5758015.1"/>
    <property type="molecule type" value="Genomic_DNA"/>
</dbReference>
<evidence type="ECO:0008006" key="3">
    <source>
        <dbReference type="Google" id="ProtNLM"/>
    </source>
</evidence>
<evidence type="ECO:0000313" key="2">
    <source>
        <dbReference type="Proteomes" id="UP000583454"/>
    </source>
</evidence>
<name>A0A840ZLQ6_9HYPH</name>
<accession>A0A840ZLQ6</accession>
<comment type="caution">
    <text evidence="1">The sequence shown here is derived from an EMBL/GenBank/DDBJ whole genome shotgun (WGS) entry which is preliminary data.</text>
</comment>
<reference evidence="1 2" key="1">
    <citation type="submission" date="2020-08" db="EMBL/GenBank/DDBJ databases">
        <title>Genomic Encyclopedia of Type Strains, Phase IV (KMG-IV): sequencing the most valuable type-strain genomes for metagenomic binning, comparative biology and taxonomic classification.</title>
        <authorList>
            <person name="Goeker M."/>
        </authorList>
    </citation>
    <scope>NUCLEOTIDE SEQUENCE [LARGE SCALE GENOMIC DNA]</scope>
    <source>
        <strain evidence="1 2">DSM 2163</strain>
    </source>
</reference>